<evidence type="ECO:0000313" key="1">
    <source>
        <dbReference type="EMBL" id="MBB3840765.1"/>
    </source>
</evidence>
<keyword evidence="2" id="KW-1185">Reference proteome</keyword>
<evidence type="ECO:0000313" key="2">
    <source>
        <dbReference type="Proteomes" id="UP000541352"/>
    </source>
</evidence>
<dbReference type="Proteomes" id="UP000541352">
    <property type="component" value="Unassembled WGS sequence"/>
</dbReference>
<comment type="caution">
    <text evidence="1">The sequence shown here is derived from an EMBL/GenBank/DDBJ whole genome shotgun (WGS) entry which is preliminary data.</text>
</comment>
<reference evidence="1 2" key="1">
    <citation type="submission" date="2020-08" db="EMBL/GenBank/DDBJ databases">
        <title>Genomic Encyclopedia of Type Strains, Phase IV (KMG-IV): sequencing the most valuable type-strain genomes for metagenomic binning, comparative biology and taxonomic classification.</title>
        <authorList>
            <person name="Goeker M."/>
        </authorList>
    </citation>
    <scope>NUCLEOTIDE SEQUENCE [LARGE SCALE GENOMIC DNA]</scope>
    <source>
        <strain evidence="1 2">DSM 17976</strain>
    </source>
</reference>
<sequence length="161" mass="18361">MIIGFCHNGENERVKGKITQWFTQTPYTHCELFIEPHGLALSARTDGKGVSLKPAKEVLKRSSNWDFLLVPTADRKKFNEWVMAEIGKPYDYGDIVKMVVPLPINIRESWFCSELCYIAAQKNGIYHLPNYPKELIHPGALYKLLTRAGAQPVDAYSTLYQ</sequence>
<accession>A0A7W6ESI5</accession>
<dbReference type="Gene3D" id="3.90.1720.10">
    <property type="entry name" value="endopeptidase domain like (from Nostoc punctiforme)"/>
    <property type="match status" value="1"/>
</dbReference>
<organism evidence="1 2">
    <name type="scientific">Runella defluvii</name>
    <dbReference type="NCBI Taxonomy" id="370973"/>
    <lineage>
        <taxon>Bacteria</taxon>
        <taxon>Pseudomonadati</taxon>
        <taxon>Bacteroidota</taxon>
        <taxon>Cytophagia</taxon>
        <taxon>Cytophagales</taxon>
        <taxon>Spirosomataceae</taxon>
        <taxon>Runella</taxon>
    </lineage>
</organism>
<protein>
    <submittedName>
        <fullName evidence="1">Uncharacterized protein</fullName>
    </submittedName>
</protein>
<name>A0A7W6ESI5_9BACT</name>
<dbReference type="AlphaFoldDB" id="A0A7W6ESI5"/>
<dbReference type="EMBL" id="JACIBY010000012">
    <property type="protein sequence ID" value="MBB3840765.1"/>
    <property type="molecule type" value="Genomic_DNA"/>
</dbReference>
<gene>
    <name evidence="1" type="ORF">FHS57_004785</name>
</gene>
<dbReference type="SUPFAM" id="SSF54001">
    <property type="entry name" value="Cysteine proteinases"/>
    <property type="match status" value="1"/>
</dbReference>
<dbReference type="RefSeq" id="WP_183977944.1">
    <property type="nucleotide sequence ID" value="NZ_JACIBY010000012.1"/>
</dbReference>
<dbReference type="InterPro" id="IPR038765">
    <property type="entry name" value="Papain-like_cys_pep_sf"/>
</dbReference>
<proteinExistence type="predicted"/>